<dbReference type="KEGG" id="hha:Hhal_1260"/>
<comment type="catalytic activity">
    <reaction evidence="1">
        <text>GMP + diphosphate = guanine + 5-phospho-alpha-D-ribose 1-diphosphate</text>
        <dbReference type="Rhea" id="RHEA:25424"/>
        <dbReference type="ChEBI" id="CHEBI:16235"/>
        <dbReference type="ChEBI" id="CHEBI:33019"/>
        <dbReference type="ChEBI" id="CHEBI:58017"/>
        <dbReference type="ChEBI" id="CHEBI:58115"/>
        <dbReference type="EC" id="2.4.2.8"/>
    </reaction>
    <physiologicalReaction direction="right-to-left" evidence="1">
        <dbReference type="Rhea" id="RHEA:25426"/>
    </physiologicalReaction>
</comment>
<dbReference type="GO" id="GO:0032263">
    <property type="term" value="P:GMP salvage"/>
    <property type="evidence" value="ECO:0007669"/>
    <property type="project" value="TreeGrafter"/>
</dbReference>
<evidence type="ECO:0000259" key="3">
    <source>
        <dbReference type="Pfam" id="PF00156"/>
    </source>
</evidence>
<accession>A1WWH3</accession>
<dbReference type="RefSeq" id="WP_011814058.1">
    <property type="nucleotide sequence ID" value="NC_008789.1"/>
</dbReference>
<dbReference type="Proteomes" id="UP000000647">
    <property type="component" value="Chromosome"/>
</dbReference>
<comment type="catalytic activity">
    <reaction evidence="2">
        <text>IMP + diphosphate = hypoxanthine + 5-phospho-alpha-D-ribose 1-diphosphate</text>
        <dbReference type="Rhea" id="RHEA:17973"/>
        <dbReference type="ChEBI" id="CHEBI:17368"/>
        <dbReference type="ChEBI" id="CHEBI:33019"/>
        <dbReference type="ChEBI" id="CHEBI:58017"/>
        <dbReference type="ChEBI" id="CHEBI:58053"/>
        <dbReference type="EC" id="2.4.2.8"/>
    </reaction>
    <physiologicalReaction direction="right-to-left" evidence="2">
        <dbReference type="Rhea" id="RHEA:17975"/>
    </physiologicalReaction>
</comment>
<reference evidence="5" key="1">
    <citation type="submission" date="2006-12" db="EMBL/GenBank/DDBJ databases">
        <title>Complete sequence of Halorhodospira halophila SL1.</title>
        <authorList>
            <consortium name="US DOE Joint Genome Institute"/>
            <person name="Copeland A."/>
            <person name="Lucas S."/>
            <person name="Lapidus A."/>
            <person name="Barry K."/>
            <person name="Detter J.C."/>
            <person name="Glavina del Rio T."/>
            <person name="Hammon N."/>
            <person name="Israni S."/>
            <person name="Dalin E."/>
            <person name="Tice H."/>
            <person name="Pitluck S."/>
            <person name="Saunders E."/>
            <person name="Brettin T."/>
            <person name="Bruce D."/>
            <person name="Han C."/>
            <person name="Tapia R."/>
            <person name="Schmutz J."/>
            <person name="Larimer F."/>
            <person name="Land M."/>
            <person name="Hauser L."/>
            <person name="Kyrpides N."/>
            <person name="Mikhailova N."/>
            <person name="Hoff W."/>
            <person name="Richardson P."/>
        </authorList>
    </citation>
    <scope>NUCLEOTIDE SEQUENCE [LARGE SCALE GENOMIC DNA]</scope>
    <source>
        <strain evidence="5">DSM 244 / SL1</strain>
    </source>
</reference>
<keyword evidence="5" id="KW-1185">Reference proteome</keyword>
<evidence type="ECO:0000313" key="5">
    <source>
        <dbReference type="Proteomes" id="UP000000647"/>
    </source>
</evidence>
<dbReference type="PANTHER" id="PTHR43340:SF1">
    <property type="entry name" value="HYPOXANTHINE PHOSPHORIBOSYLTRANSFERASE"/>
    <property type="match status" value="1"/>
</dbReference>
<dbReference type="STRING" id="349124.Hhal_1260"/>
<gene>
    <name evidence="4" type="ordered locus">Hhal_1260</name>
</gene>
<evidence type="ECO:0000256" key="2">
    <source>
        <dbReference type="ARBA" id="ARBA00049402"/>
    </source>
</evidence>
<dbReference type="InterPro" id="IPR050408">
    <property type="entry name" value="HGPRT"/>
</dbReference>
<dbReference type="Pfam" id="PF00156">
    <property type="entry name" value="Pribosyltran"/>
    <property type="match status" value="1"/>
</dbReference>
<dbReference type="GO" id="GO:0000287">
    <property type="term" value="F:magnesium ion binding"/>
    <property type="evidence" value="ECO:0007669"/>
    <property type="project" value="TreeGrafter"/>
</dbReference>
<dbReference type="PANTHER" id="PTHR43340">
    <property type="entry name" value="HYPOXANTHINE-GUANINE PHOSPHORIBOSYLTRANSFERASE"/>
    <property type="match status" value="1"/>
</dbReference>
<dbReference type="InterPro" id="IPR029057">
    <property type="entry name" value="PRTase-like"/>
</dbReference>
<reference evidence="4 5" key="2">
    <citation type="journal article" date="2013" name="Stand. Genomic Sci.">
        <title>Complete genome sequence of Halorhodospira halophila SL1.</title>
        <authorList>
            <person name="Challacombe J.F."/>
            <person name="Majid S."/>
            <person name="Deole R."/>
            <person name="Brettin T.S."/>
            <person name="Bruce D."/>
            <person name="Delano S.F."/>
            <person name="Detter J.C."/>
            <person name="Gleasner C.D."/>
            <person name="Han C.S."/>
            <person name="Misra M."/>
            <person name="Reitenga K.G."/>
            <person name="Mikhailova N."/>
            <person name="Woyke T."/>
            <person name="Pitluck S."/>
            <person name="Nolan M."/>
            <person name="Land M.L."/>
            <person name="Saunders E."/>
            <person name="Tapia R."/>
            <person name="Lapidus A."/>
            <person name="Ivanova N."/>
            <person name="Hoff W.D."/>
        </authorList>
    </citation>
    <scope>NUCLEOTIDE SEQUENCE [LARGE SCALE GENOMIC DNA]</scope>
    <source>
        <strain evidence="5">DSM 244 / SL1</strain>
    </source>
</reference>
<organism evidence="4 5">
    <name type="scientific">Halorhodospira halophila (strain DSM 244 / SL1)</name>
    <name type="common">Ectothiorhodospira halophila (strain DSM 244 / SL1)</name>
    <dbReference type="NCBI Taxonomy" id="349124"/>
    <lineage>
        <taxon>Bacteria</taxon>
        <taxon>Pseudomonadati</taxon>
        <taxon>Pseudomonadota</taxon>
        <taxon>Gammaproteobacteria</taxon>
        <taxon>Chromatiales</taxon>
        <taxon>Ectothiorhodospiraceae</taxon>
        <taxon>Halorhodospira</taxon>
    </lineage>
</organism>
<dbReference type="SUPFAM" id="SSF53271">
    <property type="entry name" value="PRTase-like"/>
    <property type="match status" value="1"/>
</dbReference>
<name>A1WWH3_HALHL</name>
<dbReference type="OrthoDB" id="9802824at2"/>
<dbReference type="GO" id="GO:0032264">
    <property type="term" value="P:IMP salvage"/>
    <property type="evidence" value="ECO:0007669"/>
    <property type="project" value="TreeGrafter"/>
</dbReference>
<dbReference type="CDD" id="cd06223">
    <property type="entry name" value="PRTases_typeI"/>
    <property type="match status" value="1"/>
</dbReference>
<proteinExistence type="predicted"/>
<dbReference type="EMBL" id="CP000544">
    <property type="protein sequence ID" value="ABM62035.1"/>
    <property type="molecule type" value="Genomic_DNA"/>
</dbReference>
<feature type="domain" description="Phosphoribosyltransferase" evidence="3">
    <location>
        <begin position="15"/>
        <end position="142"/>
    </location>
</feature>
<dbReference type="HOGENOM" id="CLU_073615_2_0_6"/>
<dbReference type="eggNOG" id="COG0634">
    <property type="taxonomic scope" value="Bacteria"/>
</dbReference>
<dbReference type="GO" id="GO:0004422">
    <property type="term" value="F:hypoxanthine phosphoribosyltransferase activity"/>
    <property type="evidence" value="ECO:0007669"/>
    <property type="project" value="TreeGrafter"/>
</dbReference>
<dbReference type="GO" id="GO:0046100">
    <property type="term" value="P:hypoxanthine metabolic process"/>
    <property type="evidence" value="ECO:0007669"/>
    <property type="project" value="TreeGrafter"/>
</dbReference>
<dbReference type="AlphaFoldDB" id="A1WWH3"/>
<sequence length="197" mass="21997">MPWDDAPDLRGAELIHDQWAIDQALDRMAREITQDLGGRNPLILGVMIGGMIPAGRLLPRLDFPLEVDYVHATRYRNELSGEELVWHALPTTPIEGRDLLVVDDILDEGNTLAGIIDAFRSAGARSVRTAVLVDKRHDRKYQGLCADYVGLEVEDRYVFGAGMDCRGLGRNADGIYAIDQRIEQAAKTQQEPDTEER</sequence>
<dbReference type="GO" id="GO:0006178">
    <property type="term" value="P:guanine salvage"/>
    <property type="evidence" value="ECO:0007669"/>
    <property type="project" value="TreeGrafter"/>
</dbReference>
<keyword evidence="4" id="KW-0328">Glycosyltransferase</keyword>
<dbReference type="Gene3D" id="3.40.50.2020">
    <property type="match status" value="1"/>
</dbReference>
<dbReference type="InterPro" id="IPR000836">
    <property type="entry name" value="PRTase_dom"/>
</dbReference>
<protein>
    <submittedName>
        <fullName evidence="4">Phosphoribosyltransferase</fullName>
    </submittedName>
</protein>
<evidence type="ECO:0000313" key="4">
    <source>
        <dbReference type="EMBL" id="ABM62035.1"/>
    </source>
</evidence>
<evidence type="ECO:0000256" key="1">
    <source>
        <dbReference type="ARBA" id="ARBA00048811"/>
    </source>
</evidence>
<dbReference type="GO" id="GO:0005829">
    <property type="term" value="C:cytosol"/>
    <property type="evidence" value="ECO:0007669"/>
    <property type="project" value="TreeGrafter"/>
</dbReference>
<keyword evidence="4" id="KW-0808">Transferase</keyword>
<dbReference type="NCBIfam" id="NF006605">
    <property type="entry name" value="PRK09162.1"/>
    <property type="match status" value="1"/>
</dbReference>